<keyword evidence="1" id="KW-0732">Signal</keyword>
<keyword evidence="4" id="KW-1185">Reference proteome</keyword>
<reference evidence="4" key="1">
    <citation type="submission" date="2016-10" db="EMBL/GenBank/DDBJ databases">
        <authorList>
            <person name="Varghese N."/>
        </authorList>
    </citation>
    <scope>NUCLEOTIDE SEQUENCE [LARGE SCALE GENOMIC DNA]</scope>
    <source>
        <strain evidence="4">Nsp8</strain>
    </source>
</reference>
<protein>
    <submittedName>
        <fullName evidence="3">PEP-CTERM protein-sorting domain-containing protein</fullName>
    </submittedName>
</protein>
<gene>
    <name evidence="3" type="ORF">SAMN05216386_2575</name>
</gene>
<evidence type="ECO:0000256" key="1">
    <source>
        <dbReference type="SAM" id="SignalP"/>
    </source>
</evidence>
<dbReference type="Proteomes" id="UP000183107">
    <property type="component" value="Unassembled WGS sequence"/>
</dbReference>
<dbReference type="AlphaFoldDB" id="A0A1I5EAJ5"/>
<organism evidence="3 4">
    <name type="scientific">Nitrosospira briensis</name>
    <dbReference type="NCBI Taxonomy" id="35799"/>
    <lineage>
        <taxon>Bacteria</taxon>
        <taxon>Pseudomonadati</taxon>
        <taxon>Pseudomonadota</taxon>
        <taxon>Betaproteobacteria</taxon>
        <taxon>Nitrosomonadales</taxon>
        <taxon>Nitrosomonadaceae</taxon>
        <taxon>Nitrosospira</taxon>
    </lineage>
</organism>
<dbReference type="RefSeq" id="WP_074798040.1">
    <property type="nucleotide sequence ID" value="NZ_FOVJ01000007.1"/>
</dbReference>
<evidence type="ECO:0000259" key="2">
    <source>
        <dbReference type="Pfam" id="PF07589"/>
    </source>
</evidence>
<dbReference type="NCBIfam" id="TIGR02595">
    <property type="entry name" value="PEP_CTERM"/>
    <property type="match status" value="1"/>
</dbReference>
<feature type="signal peptide" evidence="1">
    <location>
        <begin position="1"/>
        <end position="19"/>
    </location>
</feature>
<name>A0A1I5EAJ5_9PROT</name>
<feature type="domain" description="Ice-binding protein C-terminal" evidence="2">
    <location>
        <begin position="190"/>
        <end position="214"/>
    </location>
</feature>
<dbReference type="Pfam" id="PF07589">
    <property type="entry name" value="PEP-CTERM"/>
    <property type="match status" value="1"/>
</dbReference>
<evidence type="ECO:0000313" key="3">
    <source>
        <dbReference type="EMBL" id="SFO08455.1"/>
    </source>
</evidence>
<proteinExistence type="predicted"/>
<feature type="chain" id="PRO_5010256941" evidence="1">
    <location>
        <begin position="20"/>
        <end position="216"/>
    </location>
</feature>
<dbReference type="InterPro" id="IPR013424">
    <property type="entry name" value="Ice-binding_C"/>
</dbReference>
<accession>A0A1I5EAJ5</accession>
<sequence length="216" mass="23264">MRKPALVIMLFLNLGVATAADTASWTKWEGTPGTPTGTFVQNNNTIEVTYTGQFFSIDNDARIFDSVPTSFTGSAVTNTPGNSGSIRMTGGDEEVNNFHFSQAVIDPLIAIWSVGRPSAPVTFNFDSPFTILSQGGGYWGGGSLTQSGNSLTGLEGNGLLQLKGTYTDISFTTPDYEYYYGITVGGLISAVPEPQTYAMFLSGLGFMCYMARRRKY</sequence>
<dbReference type="EMBL" id="FOVJ01000007">
    <property type="protein sequence ID" value="SFO08455.1"/>
    <property type="molecule type" value="Genomic_DNA"/>
</dbReference>
<evidence type="ECO:0000313" key="4">
    <source>
        <dbReference type="Proteomes" id="UP000183107"/>
    </source>
</evidence>